<dbReference type="EMBL" id="BMJJ01000002">
    <property type="protein sequence ID" value="GGD10241.1"/>
    <property type="molecule type" value="Genomic_DNA"/>
</dbReference>
<keyword evidence="2" id="KW-0560">Oxidoreductase</keyword>
<comment type="caution">
    <text evidence="4">The sequence shown here is derived from an EMBL/GenBank/DDBJ whole genome shotgun (WGS) entry which is preliminary data.</text>
</comment>
<organism evidence="4 5">
    <name type="scientific">Aureimonas glaciei</name>
    <dbReference type="NCBI Taxonomy" id="1776957"/>
    <lineage>
        <taxon>Bacteria</taxon>
        <taxon>Pseudomonadati</taxon>
        <taxon>Pseudomonadota</taxon>
        <taxon>Alphaproteobacteria</taxon>
        <taxon>Hyphomicrobiales</taxon>
        <taxon>Aurantimonadaceae</taxon>
        <taxon>Aureimonas</taxon>
    </lineage>
</organism>
<evidence type="ECO:0000256" key="2">
    <source>
        <dbReference type="ARBA" id="ARBA00023002"/>
    </source>
</evidence>
<dbReference type="GO" id="GO:0016616">
    <property type="term" value="F:oxidoreductase activity, acting on the CH-OH group of donors, NAD or NADP as acceptor"/>
    <property type="evidence" value="ECO:0007669"/>
    <property type="project" value="UniProtKB-ARBA"/>
</dbReference>
<comment type="similarity">
    <text evidence="1">Belongs to the short-chain dehydrogenases/reductases (SDR) family.</text>
</comment>
<name>A0A917D8Y0_9HYPH</name>
<reference evidence="4" key="2">
    <citation type="submission" date="2020-09" db="EMBL/GenBank/DDBJ databases">
        <authorList>
            <person name="Sun Q."/>
            <person name="Zhou Y."/>
        </authorList>
    </citation>
    <scope>NUCLEOTIDE SEQUENCE</scope>
    <source>
        <strain evidence="4">CGMCC 1.15493</strain>
    </source>
</reference>
<dbReference type="GO" id="GO:0016020">
    <property type="term" value="C:membrane"/>
    <property type="evidence" value="ECO:0007669"/>
    <property type="project" value="TreeGrafter"/>
</dbReference>
<proteinExistence type="inferred from homology"/>
<feature type="region of interest" description="Disordered" evidence="3">
    <location>
        <begin position="1"/>
        <end position="27"/>
    </location>
</feature>
<evidence type="ECO:0000313" key="4">
    <source>
        <dbReference type="EMBL" id="GGD10241.1"/>
    </source>
</evidence>
<dbReference type="FunFam" id="3.40.50.720:FF:000047">
    <property type="entry name" value="NADP-dependent L-serine/L-allo-threonine dehydrogenase"/>
    <property type="match status" value="1"/>
</dbReference>
<dbReference type="InterPro" id="IPR002347">
    <property type="entry name" value="SDR_fam"/>
</dbReference>
<dbReference type="PANTHER" id="PTHR44196">
    <property type="entry name" value="DEHYDROGENASE/REDUCTASE SDR FAMILY MEMBER 7B"/>
    <property type="match status" value="1"/>
</dbReference>
<reference evidence="4" key="1">
    <citation type="journal article" date="2014" name="Int. J. Syst. Evol. Microbiol.">
        <title>Complete genome sequence of Corynebacterium casei LMG S-19264T (=DSM 44701T), isolated from a smear-ripened cheese.</title>
        <authorList>
            <consortium name="US DOE Joint Genome Institute (JGI-PGF)"/>
            <person name="Walter F."/>
            <person name="Albersmeier A."/>
            <person name="Kalinowski J."/>
            <person name="Ruckert C."/>
        </authorList>
    </citation>
    <scope>NUCLEOTIDE SEQUENCE</scope>
    <source>
        <strain evidence="4">CGMCC 1.15493</strain>
    </source>
</reference>
<dbReference type="InterPro" id="IPR036291">
    <property type="entry name" value="NAD(P)-bd_dom_sf"/>
</dbReference>
<accession>A0A917D8Y0</accession>
<evidence type="ECO:0000313" key="5">
    <source>
        <dbReference type="Proteomes" id="UP000613160"/>
    </source>
</evidence>
<dbReference type="InterPro" id="IPR020904">
    <property type="entry name" value="Sc_DH/Rdtase_CS"/>
</dbReference>
<sequence length="271" mass="28742">MSGGNARRGGVPAPPPSFDQPLRRPAQGRAMTDKPLIAITGASSGIGEATAIAFSRAGYPLLLMARRLDRMAALNLPDAVLRQVDVRDRAALAAAVADGEAAFGPVDLMFANAGVAHLADIATQPPEDWDAMIDINTKGVMNTVHAVMAGMIARRRGTLVMMSSIAGRKVYPDHTVYCGTKFFVHAVSESLREYLSAYDVRVQVISPGVIETEVLSGVKDAGTLAAYQANKAAIGGGIGPEHVADLILSTYQMPQNALVQEICITPTRQRY</sequence>
<dbReference type="SUPFAM" id="SSF51735">
    <property type="entry name" value="NAD(P)-binding Rossmann-fold domains"/>
    <property type="match status" value="1"/>
</dbReference>
<dbReference type="PANTHER" id="PTHR44196:SF1">
    <property type="entry name" value="DEHYDROGENASE_REDUCTASE SDR FAMILY MEMBER 7B"/>
    <property type="match status" value="1"/>
</dbReference>
<evidence type="ECO:0000256" key="1">
    <source>
        <dbReference type="ARBA" id="ARBA00006484"/>
    </source>
</evidence>
<keyword evidence="5" id="KW-1185">Reference proteome</keyword>
<protein>
    <submittedName>
        <fullName evidence="4">Oxidoreductase</fullName>
    </submittedName>
</protein>
<dbReference type="Proteomes" id="UP000613160">
    <property type="component" value="Unassembled WGS sequence"/>
</dbReference>
<dbReference type="Gene3D" id="3.40.50.720">
    <property type="entry name" value="NAD(P)-binding Rossmann-like Domain"/>
    <property type="match status" value="1"/>
</dbReference>
<evidence type="ECO:0000256" key="3">
    <source>
        <dbReference type="SAM" id="MobiDB-lite"/>
    </source>
</evidence>
<dbReference type="PROSITE" id="PS00061">
    <property type="entry name" value="ADH_SHORT"/>
    <property type="match status" value="1"/>
</dbReference>
<dbReference type="AlphaFoldDB" id="A0A917D8Y0"/>
<gene>
    <name evidence="4" type="ORF">GCM10011335_11410</name>
</gene>
<dbReference type="Pfam" id="PF00106">
    <property type="entry name" value="adh_short"/>
    <property type="match status" value="1"/>
</dbReference>
<dbReference type="PRINTS" id="PR00081">
    <property type="entry name" value="GDHRDH"/>
</dbReference>